<dbReference type="SUPFAM" id="SSF54980">
    <property type="entry name" value="EF-G C-terminal domain-like"/>
    <property type="match status" value="1"/>
</dbReference>
<dbReference type="OrthoDB" id="364892at2759"/>
<evidence type="ECO:0000256" key="4">
    <source>
        <dbReference type="ARBA" id="ARBA00022917"/>
    </source>
</evidence>
<dbReference type="GO" id="GO:0003924">
    <property type="term" value="F:GTPase activity"/>
    <property type="evidence" value="ECO:0007669"/>
    <property type="project" value="TreeGrafter"/>
</dbReference>
<organism evidence="6 7">
    <name type="scientific">Trichonephila inaurata madagascariensis</name>
    <dbReference type="NCBI Taxonomy" id="2747483"/>
    <lineage>
        <taxon>Eukaryota</taxon>
        <taxon>Metazoa</taxon>
        <taxon>Ecdysozoa</taxon>
        <taxon>Arthropoda</taxon>
        <taxon>Chelicerata</taxon>
        <taxon>Arachnida</taxon>
        <taxon>Araneae</taxon>
        <taxon>Araneomorphae</taxon>
        <taxon>Entelegynae</taxon>
        <taxon>Araneoidea</taxon>
        <taxon>Nephilidae</taxon>
        <taxon>Trichonephila</taxon>
        <taxon>Trichonephila inaurata</taxon>
    </lineage>
</organism>
<sequence length="223" mass="25624">MQGETIIDENGVTIKNKPKCTEEAAILSVLPINLSSDDFEINIAPDILQIYQSKVKTITPKFVPGKKDSFHEKDEQRTEAISSVVRVPVELQHPFDLTKFEDGLKRLEKPDPMIQCITEDPGEYIVAGTEDLHLEICLNDLEENRACIPLKKTDPVVVVPVSMPKEIKTSTHKKRRPKIIENKDYYFIHKLKEKIENSVANCDHRIFFQSITKRRRAIENLPY</sequence>
<evidence type="ECO:0000256" key="5">
    <source>
        <dbReference type="ARBA" id="ARBA00023134"/>
    </source>
</evidence>
<protein>
    <submittedName>
        <fullName evidence="6">Translation elongation factor 2</fullName>
    </submittedName>
</protein>
<proteinExistence type="predicted"/>
<evidence type="ECO:0000313" key="6">
    <source>
        <dbReference type="EMBL" id="GFS42329.1"/>
    </source>
</evidence>
<dbReference type="PANTHER" id="PTHR42908:SF10">
    <property type="entry name" value="EUKARYOTIC TRANSLATION ELONGATION FACTOR 2"/>
    <property type="match status" value="1"/>
</dbReference>
<dbReference type="Gene3D" id="3.30.70.870">
    <property type="entry name" value="Elongation Factor G (Translational Gtpase), domain 3"/>
    <property type="match status" value="1"/>
</dbReference>
<dbReference type="GO" id="GO:0043022">
    <property type="term" value="F:ribosome binding"/>
    <property type="evidence" value="ECO:0007669"/>
    <property type="project" value="TreeGrafter"/>
</dbReference>
<keyword evidence="2" id="KW-0547">Nucleotide-binding</keyword>
<name>A0A8X6IE57_9ARAC</name>
<dbReference type="PANTHER" id="PTHR42908">
    <property type="entry name" value="TRANSLATION ELONGATION FACTOR-RELATED"/>
    <property type="match status" value="1"/>
</dbReference>
<dbReference type="EMBL" id="BMAV01025546">
    <property type="protein sequence ID" value="GFS42329.1"/>
    <property type="molecule type" value="Genomic_DNA"/>
</dbReference>
<dbReference type="AlphaFoldDB" id="A0A8X6IE57"/>
<keyword evidence="1" id="KW-0963">Cytoplasm</keyword>
<dbReference type="InterPro" id="IPR035647">
    <property type="entry name" value="EFG_III/V"/>
</dbReference>
<dbReference type="FunFam" id="3.30.70.870:FF:000002">
    <property type="entry name" value="Translation elongation factor 2"/>
    <property type="match status" value="1"/>
</dbReference>
<evidence type="ECO:0000256" key="2">
    <source>
        <dbReference type="ARBA" id="ARBA00022741"/>
    </source>
</evidence>
<accession>A0A8X6IE57</accession>
<reference evidence="6" key="1">
    <citation type="submission" date="2020-08" db="EMBL/GenBank/DDBJ databases">
        <title>Multicomponent nature underlies the extraordinary mechanical properties of spider dragline silk.</title>
        <authorList>
            <person name="Kono N."/>
            <person name="Nakamura H."/>
            <person name="Mori M."/>
            <person name="Yoshida Y."/>
            <person name="Ohtoshi R."/>
            <person name="Malay A.D."/>
            <person name="Moran D.A.P."/>
            <person name="Tomita M."/>
            <person name="Numata K."/>
            <person name="Arakawa K."/>
        </authorList>
    </citation>
    <scope>NUCLEOTIDE SEQUENCE</scope>
</reference>
<gene>
    <name evidence="6" type="primary">tef2</name>
    <name evidence="6" type="ORF">TNIN_140431</name>
</gene>
<dbReference type="GO" id="GO:0005829">
    <property type="term" value="C:cytosol"/>
    <property type="evidence" value="ECO:0007669"/>
    <property type="project" value="TreeGrafter"/>
</dbReference>
<keyword evidence="7" id="KW-1185">Reference proteome</keyword>
<keyword evidence="5" id="KW-0342">GTP-binding</keyword>
<keyword evidence="4" id="KW-0648">Protein biosynthesis</keyword>
<evidence type="ECO:0000256" key="1">
    <source>
        <dbReference type="ARBA" id="ARBA00022490"/>
    </source>
</evidence>
<dbReference type="GO" id="GO:1990904">
    <property type="term" value="C:ribonucleoprotein complex"/>
    <property type="evidence" value="ECO:0007669"/>
    <property type="project" value="TreeGrafter"/>
</dbReference>
<dbReference type="Proteomes" id="UP000886998">
    <property type="component" value="Unassembled WGS sequence"/>
</dbReference>
<dbReference type="GO" id="GO:0005525">
    <property type="term" value="F:GTP binding"/>
    <property type="evidence" value="ECO:0007669"/>
    <property type="project" value="UniProtKB-KW"/>
</dbReference>
<evidence type="ECO:0000256" key="3">
    <source>
        <dbReference type="ARBA" id="ARBA00022768"/>
    </source>
</evidence>
<dbReference type="GO" id="GO:0003746">
    <property type="term" value="F:translation elongation factor activity"/>
    <property type="evidence" value="ECO:0007669"/>
    <property type="project" value="UniProtKB-KW"/>
</dbReference>
<evidence type="ECO:0000313" key="7">
    <source>
        <dbReference type="Proteomes" id="UP000886998"/>
    </source>
</evidence>
<comment type="caution">
    <text evidence="6">The sequence shown here is derived from an EMBL/GenBank/DDBJ whole genome shotgun (WGS) entry which is preliminary data.</text>
</comment>
<keyword evidence="3 6" id="KW-0251">Elongation factor</keyword>